<dbReference type="EMBL" id="FOXQ01000023">
    <property type="protein sequence ID" value="SFQ55253.1"/>
    <property type="molecule type" value="Genomic_DNA"/>
</dbReference>
<keyword evidence="2" id="KW-1185">Reference proteome</keyword>
<protein>
    <submittedName>
        <fullName evidence="1">Uncharacterized protein</fullName>
    </submittedName>
</protein>
<dbReference type="Gene3D" id="3.40.50.720">
    <property type="entry name" value="NAD(P)-binding Rossmann-like Domain"/>
    <property type="match status" value="1"/>
</dbReference>
<evidence type="ECO:0000313" key="1">
    <source>
        <dbReference type="EMBL" id="SFQ55253.1"/>
    </source>
</evidence>
<sequence>RRTECAFFHFLRFKIKLYCLLSKRTVFGEAYNITIPEKTVSLAMAKRVASVMEFVWKIFGLKEHPPLYKGLVNIMGIEFTTNDNKAKKELGYKPFVTIKQGFDLMRK</sequence>
<dbReference type="RefSeq" id="WP_218148599.1">
    <property type="nucleotide sequence ID" value="NZ_FOXQ01000023.1"/>
</dbReference>
<feature type="non-terminal residue" evidence="1">
    <location>
        <position position="1"/>
    </location>
</feature>
<proteinExistence type="predicted"/>
<gene>
    <name evidence="1" type="ORF">SAMN05444277_12310</name>
</gene>
<name>A0A1I5ZFU2_9BACT</name>
<reference evidence="1 2" key="1">
    <citation type="submission" date="2016-10" db="EMBL/GenBank/DDBJ databases">
        <authorList>
            <person name="de Groot N.N."/>
        </authorList>
    </citation>
    <scope>NUCLEOTIDE SEQUENCE [LARGE SCALE GENOMIC DNA]</scope>
    <source>
        <strain evidence="1 2">DSM 28286</strain>
    </source>
</reference>
<dbReference type="AlphaFoldDB" id="A0A1I5ZFU2"/>
<dbReference type="STRING" id="1465490.SAMN05444277_12310"/>
<dbReference type="Proteomes" id="UP000199031">
    <property type="component" value="Unassembled WGS sequence"/>
</dbReference>
<evidence type="ECO:0000313" key="2">
    <source>
        <dbReference type="Proteomes" id="UP000199031"/>
    </source>
</evidence>
<organism evidence="1 2">
    <name type="scientific">Parafilimonas terrae</name>
    <dbReference type="NCBI Taxonomy" id="1465490"/>
    <lineage>
        <taxon>Bacteria</taxon>
        <taxon>Pseudomonadati</taxon>
        <taxon>Bacteroidota</taxon>
        <taxon>Chitinophagia</taxon>
        <taxon>Chitinophagales</taxon>
        <taxon>Chitinophagaceae</taxon>
        <taxon>Parafilimonas</taxon>
    </lineage>
</organism>
<accession>A0A1I5ZFU2</accession>